<feature type="non-terminal residue" evidence="1">
    <location>
        <position position="225"/>
    </location>
</feature>
<accession>X1IB66</accession>
<comment type="caution">
    <text evidence="1">The sequence shown here is derived from an EMBL/GenBank/DDBJ whole genome shotgun (WGS) entry which is preliminary data.</text>
</comment>
<dbReference type="InterPro" id="IPR011990">
    <property type="entry name" value="TPR-like_helical_dom_sf"/>
</dbReference>
<dbReference type="SUPFAM" id="SSF48452">
    <property type="entry name" value="TPR-like"/>
    <property type="match status" value="1"/>
</dbReference>
<dbReference type="AlphaFoldDB" id="X1IB66"/>
<evidence type="ECO:0000313" key="1">
    <source>
        <dbReference type="EMBL" id="GAH63354.1"/>
    </source>
</evidence>
<protein>
    <submittedName>
        <fullName evidence="1">Uncharacterized protein</fullName>
    </submittedName>
</protein>
<organism evidence="1">
    <name type="scientific">marine sediment metagenome</name>
    <dbReference type="NCBI Taxonomy" id="412755"/>
    <lineage>
        <taxon>unclassified sequences</taxon>
        <taxon>metagenomes</taxon>
        <taxon>ecological metagenomes</taxon>
    </lineage>
</organism>
<gene>
    <name evidence="1" type="ORF">S03H2_48277</name>
</gene>
<dbReference type="EMBL" id="BARU01030424">
    <property type="protein sequence ID" value="GAH63354.1"/>
    <property type="molecule type" value="Genomic_DNA"/>
</dbReference>
<dbReference type="PROSITE" id="PS50005">
    <property type="entry name" value="TPR"/>
    <property type="match status" value="1"/>
</dbReference>
<dbReference type="Pfam" id="PF13424">
    <property type="entry name" value="TPR_12"/>
    <property type="match status" value="1"/>
</dbReference>
<reference evidence="1" key="1">
    <citation type="journal article" date="2014" name="Front. Microbiol.">
        <title>High frequency of phylogenetically diverse reductive dehalogenase-homologous genes in deep subseafloor sedimentary metagenomes.</title>
        <authorList>
            <person name="Kawai M."/>
            <person name="Futagami T."/>
            <person name="Toyoda A."/>
            <person name="Takaki Y."/>
            <person name="Nishi S."/>
            <person name="Hori S."/>
            <person name="Arai W."/>
            <person name="Tsubouchi T."/>
            <person name="Morono Y."/>
            <person name="Uchiyama I."/>
            <person name="Ito T."/>
            <person name="Fujiyama A."/>
            <person name="Inagaki F."/>
            <person name="Takami H."/>
        </authorList>
    </citation>
    <scope>NUCLEOTIDE SEQUENCE</scope>
    <source>
        <strain evidence="1">Expedition CK06-06</strain>
    </source>
</reference>
<dbReference type="Gene3D" id="1.25.40.10">
    <property type="entry name" value="Tetratricopeptide repeat domain"/>
    <property type="match status" value="1"/>
</dbReference>
<dbReference type="InterPro" id="IPR019734">
    <property type="entry name" value="TPR_rpt"/>
</dbReference>
<sequence length="225" mass="26369">MSDSVSKKLIIVKELINEDTIEDALQLVKDIEQIENLTPEETLRSLYYKSKIHRGLGQLELALKIAEELHQKSEEYNMPFFSLDALDLKGWIFSDLGKEKEFYEILEQQETLFKSILREDSLEFREREGELLFQISFSTFLKGNLDLCLDYLNKSLTLRKQVDPCHPEIARIFYLMSYTYAIKGELKLALEYAEKAISIIPKGEYYNKDKGHIYRNMGNIYQEKG</sequence>
<name>X1IB66_9ZZZZ</name>
<proteinExistence type="predicted"/>
<dbReference type="SMART" id="SM00028">
    <property type="entry name" value="TPR"/>
    <property type="match status" value="3"/>
</dbReference>